<proteinExistence type="predicted"/>
<dbReference type="PANTHER" id="PTHR43283:SF7">
    <property type="entry name" value="BETA-LACTAMASE-RELATED DOMAIN-CONTAINING PROTEIN"/>
    <property type="match status" value="1"/>
</dbReference>
<organism evidence="3 4">
    <name type="scientific">Aquipluma nitroreducens</name>
    <dbReference type="NCBI Taxonomy" id="2010828"/>
    <lineage>
        <taxon>Bacteria</taxon>
        <taxon>Pseudomonadati</taxon>
        <taxon>Bacteroidota</taxon>
        <taxon>Bacteroidia</taxon>
        <taxon>Marinilabiliales</taxon>
        <taxon>Prolixibacteraceae</taxon>
        <taxon>Aquipluma</taxon>
    </lineage>
</organism>
<feature type="transmembrane region" description="Helical" evidence="1">
    <location>
        <begin position="9"/>
        <end position="28"/>
    </location>
</feature>
<dbReference type="Proteomes" id="UP001193389">
    <property type="component" value="Chromosome"/>
</dbReference>
<name>A0A5K7SBL0_9BACT</name>
<accession>A0A5K7SBL0</accession>
<dbReference type="EMBL" id="AP018694">
    <property type="protein sequence ID" value="BBE18846.1"/>
    <property type="molecule type" value="Genomic_DNA"/>
</dbReference>
<dbReference type="InterPro" id="IPR050789">
    <property type="entry name" value="Diverse_Enzym_Activities"/>
</dbReference>
<evidence type="ECO:0000313" key="4">
    <source>
        <dbReference type="Proteomes" id="UP001193389"/>
    </source>
</evidence>
<protein>
    <submittedName>
        <fullName evidence="3">Beta-lactamase class C and other penicillin binding proteins</fullName>
    </submittedName>
</protein>
<evidence type="ECO:0000313" key="3">
    <source>
        <dbReference type="EMBL" id="BBE18846.1"/>
    </source>
</evidence>
<dbReference type="AlphaFoldDB" id="A0A5K7SBL0"/>
<keyword evidence="1" id="KW-1133">Transmembrane helix</keyword>
<keyword evidence="1" id="KW-0812">Transmembrane</keyword>
<evidence type="ECO:0000256" key="1">
    <source>
        <dbReference type="SAM" id="Phobius"/>
    </source>
</evidence>
<dbReference type="InterPro" id="IPR001466">
    <property type="entry name" value="Beta-lactam-related"/>
</dbReference>
<keyword evidence="4" id="KW-1185">Reference proteome</keyword>
<sequence length="453" mass="51338">MKRTSVKRILWSVLVILIIGVGYGLYYINSLLPIITGYPAKYLCSAVFVSGREQAEVEAMDLHFSFIKYTKSKVDFQDSSVTTSFLWAKSKAIYRKGFGATLLRGVSEGDLRKIKFPRYSATANQDTISWPMGNLMPKKGSATDTIKLERIAEKLMDDEGYNGHAFAFMVVHKGIPVVEAYQPQFNAQTRFLSWSMAKSFTNTLSGIMVKDGKWDINQPVNLPEWQADERKNITINNLLQMQSGLRWNEDYGNRSDVTQMLYCENDFAKFTYDQPFAFPAGSHWYYSSGSVNVVNFLMRKTIGNDNEYYNFAQSRLFTKIGMPDAVFEVDASGTQVGSSYIYATARDYARFGMLYLQDGVFNGERILPEGWVKYTTTPASDSDGKYGSLFWLNRSKYYPAAPEDMYSCNGHDGQQIFIIPSKELVVVLVGYSPKPDRVMKFNDLLGDVLSAIY</sequence>
<dbReference type="Gene3D" id="3.40.710.10">
    <property type="entry name" value="DD-peptidase/beta-lactamase superfamily"/>
    <property type="match status" value="1"/>
</dbReference>
<dbReference type="PANTHER" id="PTHR43283">
    <property type="entry name" value="BETA-LACTAMASE-RELATED"/>
    <property type="match status" value="1"/>
</dbReference>
<dbReference type="RefSeq" id="WP_318347145.1">
    <property type="nucleotide sequence ID" value="NZ_AP018694.1"/>
</dbReference>
<evidence type="ECO:0000259" key="2">
    <source>
        <dbReference type="Pfam" id="PF00144"/>
    </source>
</evidence>
<dbReference type="InterPro" id="IPR012338">
    <property type="entry name" value="Beta-lactam/transpept-like"/>
</dbReference>
<dbReference type="SUPFAM" id="SSF56601">
    <property type="entry name" value="beta-lactamase/transpeptidase-like"/>
    <property type="match status" value="1"/>
</dbReference>
<reference evidence="3" key="1">
    <citation type="journal article" date="2020" name="Int. J. Syst. Evol. Microbiol.">
        <title>Aquipluma nitroreducens gen. nov. sp. nov., a novel facultatively anaerobic bacterium isolated from a freshwater lake.</title>
        <authorList>
            <person name="Watanabe M."/>
            <person name="Kojima H."/>
            <person name="Fukui M."/>
        </authorList>
    </citation>
    <scope>NUCLEOTIDE SEQUENCE</scope>
    <source>
        <strain evidence="3">MeG22</strain>
    </source>
</reference>
<feature type="domain" description="Beta-lactamase-related" evidence="2">
    <location>
        <begin position="149"/>
        <end position="435"/>
    </location>
</feature>
<dbReference type="KEGG" id="anf:AQPE_3016"/>
<dbReference type="Pfam" id="PF00144">
    <property type="entry name" value="Beta-lactamase"/>
    <property type="match status" value="1"/>
</dbReference>
<gene>
    <name evidence="3" type="ORF">AQPE_3016</name>
</gene>
<keyword evidence="1" id="KW-0472">Membrane</keyword>